<feature type="transmembrane region" description="Helical" evidence="6">
    <location>
        <begin position="246"/>
        <end position="264"/>
    </location>
</feature>
<dbReference type="InterPro" id="IPR050638">
    <property type="entry name" value="AA-Vitamin_Transporters"/>
</dbReference>
<feature type="transmembrane region" description="Helical" evidence="6">
    <location>
        <begin position="95"/>
        <end position="115"/>
    </location>
</feature>
<evidence type="ECO:0000256" key="4">
    <source>
        <dbReference type="ARBA" id="ARBA00022989"/>
    </source>
</evidence>
<keyword evidence="2" id="KW-1003">Cell membrane</keyword>
<evidence type="ECO:0000256" key="2">
    <source>
        <dbReference type="ARBA" id="ARBA00022475"/>
    </source>
</evidence>
<feature type="transmembrane region" description="Helical" evidence="6">
    <location>
        <begin position="152"/>
        <end position="169"/>
    </location>
</feature>
<feature type="transmembrane region" description="Helical" evidence="6">
    <location>
        <begin position="181"/>
        <end position="200"/>
    </location>
</feature>
<dbReference type="EMBL" id="JADIMV010000136">
    <property type="protein sequence ID" value="MBO8440570.1"/>
    <property type="molecule type" value="Genomic_DNA"/>
</dbReference>
<dbReference type="GO" id="GO:0005886">
    <property type="term" value="C:plasma membrane"/>
    <property type="evidence" value="ECO:0007669"/>
    <property type="project" value="UniProtKB-SubCell"/>
</dbReference>
<feature type="transmembrane region" description="Helical" evidence="6">
    <location>
        <begin position="67"/>
        <end position="89"/>
    </location>
</feature>
<evidence type="ECO:0000259" key="7">
    <source>
        <dbReference type="Pfam" id="PF00892"/>
    </source>
</evidence>
<keyword evidence="5 6" id="KW-0472">Membrane</keyword>
<dbReference type="InterPro" id="IPR037185">
    <property type="entry name" value="EmrE-like"/>
</dbReference>
<comment type="subcellular location">
    <subcellularLocation>
        <location evidence="1">Cell membrane</location>
        <topology evidence="1">Multi-pass membrane protein</topology>
    </subcellularLocation>
</comment>
<reference evidence="8" key="1">
    <citation type="submission" date="2020-10" db="EMBL/GenBank/DDBJ databases">
        <authorList>
            <person name="Gilroy R."/>
        </authorList>
    </citation>
    <scope>NUCLEOTIDE SEQUENCE</scope>
    <source>
        <strain evidence="8">3924</strain>
    </source>
</reference>
<sequence length="307" mass="33634">MSKTRAYIYITTAMVIWATSFLVTQEALKAFTPVMTVTMRIGLATLILLVVGLATGNLQRLESRRDALTLLCAGFCQPFCYFVCEAYGLSMMNAAVASVILSTIPLFSPLLAYFIIGERVSWYNLAGIVVSFVGVAMVVMEGQHLAVEPMGLAVLMLAVLSAVMYTIFLKQVPVKYSSTTTIFYVHLSSMIFFLPTFFIVDGGRLGDIEFSWRAFGYVVLLAALASVLGYVLFCKVIRVIGVTKSNAFNNIQPAITALAVWLIFGERLAWSRMAGIVLVIAGLFVSQMQVKAGQGDRPAGEKERHNQ</sequence>
<evidence type="ECO:0000256" key="1">
    <source>
        <dbReference type="ARBA" id="ARBA00004651"/>
    </source>
</evidence>
<organism evidence="8 9">
    <name type="scientific">Candidatus Aphodosoma intestinipullorum</name>
    <dbReference type="NCBI Taxonomy" id="2840674"/>
    <lineage>
        <taxon>Bacteria</taxon>
        <taxon>Pseudomonadati</taxon>
        <taxon>Bacteroidota</taxon>
        <taxon>Bacteroidia</taxon>
        <taxon>Bacteroidales</taxon>
        <taxon>Candidatus Aphodosoma</taxon>
    </lineage>
</organism>
<name>A0A940DKD9_9BACT</name>
<evidence type="ECO:0000256" key="6">
    <source>
        <dbReference type="SAM" id="Phobius"/>
    </source>
</evidence>
<feature type="domain" description="EamA" evidence="7">
    <location>
        <begin position="150"/>
        <end position="285"/>
    </location>
</feature>
<proteinExistence type="predicted"/>
<protein>
    <submittedName>
        <fullName evidence="8">DMT family transporter</fullName>
    </submittedName>
</protein>
<gene>
    <name evidence="8" type="ORF">IAC51_07970</name>
</gene>
<keyword evidence="4 6" id="KW-1133">Transmembrane helix</keyword>
<dbReference type="PANTHER" id="PTHR32322">
    <property type="entry name" value="INNER MEMBRANE TRANSPORTER"/>
    <property type="match status" value="1"/>
</dbReference>
<feature type="transmembrane region" description="Helical" evidence="6">
    <location>
        <begin position="212"/>
        <end position="234"/>
    </location>
</feature>
<keyword evidence="3 6" id="KW-0812">Transmembrane</keyword>
<feature type="domain" description="EamA" evidence="7">
    <location>
        <begin position="5"/>
        <end position="139"/>
    </location>
</feature>
<feature type="transmembrane region" description="Helical" evidence="6">
    <location>
        <begin position="270"/>
        <end position="288"/>
    </location>
</feature>
<dbReference type="Pfam" id="PF00892">
    <property type="entry name" value="EamA"/>
    <property type="match status" value="2"/>
</dbReference>
<evidence type="ECO:0000256" key="3">
    <source>
        <dbReference type="ARBA" id="ARBA00022692"/>
    </source>
</evidence>
<feature type="transmembrane region" description="Helical" evidence="6">
    <location>
        <begin position="122"/>
        <end position="140"/>
    </location>
</feature>
<evidence type="ECO:0000256" key="5">
    <source>
        <dbReference type="ARBA" id="ARBA00023136"/>
    </source>
</evidence>
<dbReference type="SUPFAM" id="SSF103481">
    <property type="entry name" value="Multidrug resistance efflux transporter EmrE"/>
    <property type="match status" value="2"/>
</dbReference>
<feature type="transmembrane region" description="Helical" evidence="6">
    <location>
        <begin position="30"/>
        <end position="55"/>
    </location>
</feature>
<reference evidence="8" key="2">
    <citation type="journal article" date="2021" name="PeerJ">
        <title>Extensive microbial diversity within the chicken gut microbiome revealed by metagenomics and culture.</title>
        <authorList>
            <person name="Gilroy R."/>
            <person name="Ravi A."/>
            <person name="Getino M."/>
            <person name="Pursley I."/>
            <person name="Horton D.L."/>
            <person name="Alikhan N.F."/>
            <person name="Baker D."/>
            <person name="Gharbi K."/>
            <person name="Hall N."/>
            <person name="Watson M."/>
            <person name="Adriaenssens E.M."/>
            <person name="Foster-Nyarko E."/>
            <person name="Jarju S."/>
            <person name="Secka A."/>
            <person name="Antonio M."/>
            <person name="Oren A."/>
            <person name="Chaudhuri R.R."/>
            <person name="La Ragione R."/>
            <person name="Hildebrand F."/>
            <person name="Pallen M.J."/>
        </authorList>
    </citation>
    <scope>NUCLEOTIDE SEQUENCE</scope>
    <source>
        <strain evidence="8">3924</strain>
    </source>
</reference>
<accession>A0A940DKD9</accession>
<dbReference type="Gene3D" id="1.10.3730.20">
    <property type="match status" value="2"/>
</dbReference>
<dbReference type="PANTHER" id="PTHR32322:SF18">
    <property type="entry name" value="S-ADENOSYLMETHIONINE_S-ADENOSYLHOMOCYSTEINE TRANSPORTER"/>
    <property type="match status" value="1"/>
</dbReference>
<dbReference type="InterPro" id="IPR000620">
    <property type="entry name" value="EamA_dom"/>
</dbReference>
<dbReference type="Proteomes" id="UP000712007">
    <property type="component" value="Unassembled WGS sequence"/>
</dbReference>
<evidence type="ECO:0000313" key="8">
    <source>
        <dbReference type="EMBL" id="MBO8440570.1"/>
    </source>
</evidence>
<dbReference type="AlphaFoldDB" id="A0A940DKD9"/>
<evidence type="ECO:0000313" key="9">
    <source>
        <dbReference type="Proteomes" id="UP000712007"/>
    </source>
</evidence>
<feature type="transmembrane region" description="Helical" evidence="6">
    <location>
        <begin position="7"/>
        <end position="24"/>
    </location>
</feature>
<comment type="caution">
    <text evidence="8">The sequence shown here is derived from an EMBL/GenBank/DDBJ whole genome shotgun (WGS) entry which is preliminary data.</text>
</comment>